<dbReference type="InterPro" id="IPR050855">
    <property type="entry name" value="NDM-1-like"/>
</dbReference>
<reference evidence="2 3" key="1">
    <citation type="submission" date="2016-04" db="EMBL/GenBank/DDBJ databases">
        <title>Multiple horizontal gene transfer events from other fungi enriched the ability of the initially mycotrophic fungus Trichoderma (Ascomycota) to feed on dead plant biomass.</title>
        <authorList>
            <person name="Atanasova L."/>
            <person name="Chenthamara K."/>
            <person name="Zhang J."/>
            <person name="Grujic M."/>
            <person name="Henrissat B."/>
            <person name="Kuo A."/>
            <person name="Aertz A."/>
            <person name="Salamov A."/>
            <person name="Lipzen A."/>
            <person name="Labutti K."/>
            <person name="Barry K."/>
            <person name="Miao Y."/>
            <person name="Rahimi M.J."/>
            <person name="Shen Q."/>
            <person name="Grigoriev I.V."/>
            <person name="Kubicek C.P."/>
            <person name="Druzhinina I.S."/>
        </authorList>
    </citation>
    <scope>NUCLEOTIDE SEQUENCE [LARGE SCALE GENOMIC DNA]</scope>
    <source>
        <strain evidence="2 3">NJAU 4742</strain>
    </source>
</reference>
<dbReference type="Pfam" id="PF00753">
    <property type="entry name" value="Lactamase_B"/>
    <property type="match status" value="1"/>
</dbReference>
<proteinExistence type="predicted"/>
<dbReference type="SMART" id="SM00849">
    <property type="entry name" value="Lactamase_B"/>
    <property type="match status" value="1"/>
</dbReference>
<accession>A0A1T3CK97</accession>
<dbReference type="EMBL" id="LVVK01000015">
    <property type="protein sequence ID" value="OPB41537.1"/>
    <property type="molecule type" value="Genomic_DNA"/>
</dbReference>
<gene>
    <name evidence="2" type="ORF">A0O28_0082570</name>
</gene>
<dbReference type="OrthoDB" id="536211at2759"/>
<protein>
    <submittedName>
        <fullName evidence="2">Metallo-beta-lactamase domain protein</fullName>
    </submittedName>
</protein>
<dbReference type="PANTHER" id="PTHR42951:SF14">
    <property type="entry name" value="METALLO-BETA-LACTAMASE SUPERFAMILY PROTEIN"/>
    <property type="match status" value="1"/>
</dbReference>
<dbReference type="CDD" id="cd07739">
    <property type="entry name" value="metallo-hydrolase-like_MBL-fold"/>
    <property type="match status" value="1"/>
</dbReference>
<feature type="domain" description="Metallo-beta-lactamase" evidence="1">
    <location>
        <begin position="40"/>
        <end position="233"/>
    </location>
</feature>
<dbReference type="InterPro" id="IPR001279">
    <property type="entry name" value="Metallo-B-lactamas"/>
</dbReference>
<sequence>MSSPQPIAQNDSIQAYVYVLSPHRVDFPGQPDTESFEFSPTAFTLITTQDGAVLVDSPTTPSQGEEVAKWVKSIISDKKLAYIYITHGHGDHFFAAEVIQKYYPEAHLLATPQTYAQMQENLDKKTYEGLWVATTPELRNKAPPEVQVDILKGDNTFVVGGHQFNVLSLPGGDIGESTVLHVPDLELVVAGDVVYGSCYQFFGQARTTELRNNWLQSIDQVAQLKPKVVVPSHMQSHEGFSAQHIEETIKYINAWEELDTATNTSQELEEAVKQKYSNRIGNFILRFSSLVAKGDMPGP</sequence>
<dbReference type="Proteomes" id="UP000191004">
    <property type="component" value="Unassembled WGS sequence"/>
</dbReference>
<evidence type="ECO:0000313" key="3">
    <source>
        <dbReference type="Proteomes" id="UP000191004"/>
    </source>
</evidence>
<keyword evidence="3" id="KW-1185">Reference proteome</keyword>
<organism evidence="2 3">
    <name type="scientific">Trichoderma guizhouense</name>
    <dbReference type="NCBI Taxonomy" id="1491466"/>
    <lineage>
        <taxon>Eukaryota</taxon>
        <taxon>Fungi</taxon>
        <taxon>Dikarya</taxon>
        <taxon>Ascomycota</taxon>
        <taxon>Pezizomycotina</taxon>
        <taxon>Sordariomycetes</taxon>
        <taxon>Hypocreomycetidae</taxon>
        <taxon>Hypocreales</taxon>
        <taxon>Hypocreaceae</taxon>
        <taxon>Trichoderma</taxon>
    </lineage>
</organism>
<dbReference type="PANTHER" id="PTHR42951">
    <property type="entry name" value="METALLO-BETA-LACTAMASE DOMAIN-CONTAINING"/>
    <property type="match status" value="1"/>
</dbReference>
<dbReference type="SUPFAM" id="SSF56281">
    <property type="entry name" value="Metallo-hydrolase/oxidoreductase"/>
    <property type="match status" value="1"/>
</dbReference>
<dbReference type="AlphaFoldDB" id="A0A1T3CK97"/>
<evidence type="ECO:0000313" key="2">
    <source>
        <dbReference type="EMBL" id="OPB41537.1"/>
    </source>
</evidence>
<dbReference type="Gene3D" id="3.60.15.10">
    <property type="entry name" value="Ribonuclease Z/Hydroxyacylglutathione hydrolase-like"/>
    <property type="match status" value="1"/>
</dbReference>
<comment type="caution">
    <text evidence="2">The sequence shown here is derived from an EMBL/GenBank/DDBJ whole genome shotgun (WGS) entry which is preliminary data.</text>
</comment>
<name>A0A1T3CK97_9HYPO</name>
<dbReference type="InterPro" id="IPR036866">
    <property type="entry name" value="RibonucZ/Hydroxyglut_hydro"/>
</dbReference>
<evidence type="ECO:0000259" key="1">
    <source>
        <dbReference type="SMART" id="SM00849"/>
    </source>
</evidence>